<dbReference type="GO" id="GO:0005576">
    <property type="term" value="C:extracellular region"/>
    <property type="evidence" value="ECO:0007669"/>
    <property type="project" value="UniProtKB-SubCell"/>
</dbReference>
<keyword evidence="9" id="KW-1185">Reference proteome</keyword>
<evidence type="ECO:0000256" key="8">
    <source>
        <dbReference type="SAM" id="SignalP"/>
    </source>
</evidence>
<comment type="subcellular location">
    <subcellularLocation>
        <location evidence="1">Secreted</location>
    </subcellularLocation>
</comment>
<accession>A0A0N4ZF96</accession>
<dbReference type="Pfam" id="PF05823">
    <property type="entry name" value="Gp-FAR-1"/>
    <property type="match status" value="1"/>
</dbReference>
<name>A0A0N4ZF96_PARTI</name>
<dbReference type="InterPro" id="IPR008632">
    <property type="entry name" value="Gp-FAR-1"/>
</dbReference>
<evidence type="ECO:0000256" key="2">
    <source>
        <dbReference type="ARBA" id="ARBA00006648"/>
    </source>
</evidence>
<reference evidence="10" key="1">
    <citation type="submission" date="2017-02" db="UniProtKB">
        <authorList>
            <consortium name="WormBaseParasite"/>
        </authorList>
    </citation>
    <scope>IDENTIFICATION</scope>
</reference>
<keyword evidence="5 8" id="KW-0732">Signal</keyword>
<dbReference type="Proteomes" id="UP000038045">
    <property type="component" value="Unplaced"/>
</dbReference>
<organism evidence="9 10">
    <name type="scientific">Parastrongyloides trichosuri</name>
    <name type="common">Possum-specific nematode worm</name>
    <dbReference type="NCBI Taxonomy" id="131310"/>
    <lineage>
        <taxon>Eukaryota</taxon>
        <taxon>Metazoa</taxon>
        <taxon>Ecdysozoa</taxon>
        <taxon>Nematoda</taxon>
        <taxon>Chromadorea</taxon>
        <taxon>Rhabditida</taxon>
        <taxon>Tylenchina</taxon>
        <taxon>Panagrolaimomorpha</taxon>
        <taxon>Strongyloidoidea</taxon>
        <taxon>Strongyloididae</taxon>
        <taxon>Parastrongyloides</taxon>
    </lineage>
</organism>
<dbReference type="PANTHER" id="PTHR31418">
    <property type="entry name" value="FATTY-ACID AND RETINOL-BINDING PROTEIN 1"/>
    <property type="match status" value="1"/>
</dbReference>
<dbReference type="GO" id="GO:0008289">
    <property type="term" value="F:lipid binding"/>
    <property type="evidence" value="ECO:0007669"/>
    <property type="project" value="UniProtKB-KW"/>
</dbReference>
<feature type="signal peptide" evidence="8">
    <location>
        <begin position="1"/>
        <end position="19"/>
    </location>
</feature>
<dbReference type="PANTHER" id="PTHR31418:SF7">
    <property type="entry name" value="FATTY-ACID AND RETINOL-BINDING PROTEIN 1"/>
    <property type="match status" value="1"/>
</dbReference>
<comment type="similarity">
    <text evidence="2">Belongs to the fatty-acid and retinol-binding protein (FARBP) family.</text>
</comment>
<evidence type="ECO:0000256" key="6">
    <source>
        <dbReference type="ARBA" id="ARBA00023054"/>
    </source>
</evidence>
<keyword evidence="6" id="KW-0175">Coiled coil</keyword>
<evidence type="ECO:0000256" key="1">
    <source>
        <dbReference type="ARBA" id="ARBA00004613"/>
    </source>
</evidence>
<evidence type="ECO:0000256" key="7">
    <source>
        <dbReference type="ARBA" id="ARBA00023121"/>
    </source>
</evidence>
<evidence type="ECO:0000256" key="4">
    <source>
        <dbReference type="ARBA" id="ARBA00022525"/>
    </source>
</evidence>
<evidence type="ECO:0000313" key="10">
    <source>
        <dbReference type="WBParaSite" id="PTRK_0000642700.1"/>
    </source>
</evidence>
<protein>
    <recommendedName>
        <fullName evidence="3">Fatty-acid and retinol-binding protein 1</fullName>
    </recommendedName>
</protein>
<evidence type="ECO:0000256" key="3">
    <source>
        <dbReference type="ARBA" id="ARBA00017453"/>
    </source>
</evidence>
<dbReference type="STRING" id="131310.A0A0N4ZF96"/>
<dbReference type="AlphaFoldDB" id="A0A0N4ZF96"/>
<evidence type="ECO:0000256" key="5">
    <source>
        <dbReference type="ARBA" id="ARBA00022729"/>
    </source>
</evidence>
<evidence type="ECO:0000313" key="9">
    <source>
        <dbReference type="Proteomes" id="UP000038045"/>
    </source>
</evidence>
<keyword evidence="7" id="KW-0446">Lipid-binding</keyword>
<sequence>MVSIRFLILAVIGVAVVAGNTLPYDQLPAQLKEFVPEEVKDFYKGITQEDRAVLIEIAKNHDKYSNEEEAIAALKEKSPALGEKAESLYNMVKDKVNSLSEEPKAFAKELIKEARALRPAPGQKPDIEKLKVFGKTFIGKYQALTDAAKDELKTVFPKMHALAGNEKFQKLVKGFLNEEN</sequence>
<feature type="chain" id="PRO_5005891621" description="Fatty-acid and retinol-binding protein 1" evidence="8">
    <location>
        <begin position="20"/>
        <end position="180"/>
    </location>
</feature>
<dbReference type="Gene3D" id="1.20.120.1100">
    <property type="match status" value="1"/>
</dbReference>
<proteinExistence type="inferred from homology"/>
<dbReference type="WBParaSite" id="PTRK_0000642700.1">
    <property type="protein sequence ID" value="PTRK_0000642700.1"/>
    <property type="gene ID" value="PTRK_0000642700"/>
</dbReference>
<keyword evidence="4" id="KW-0964">Secreted</keyword>